<feature type="compositionally biased region" description="Low complexity" evidence="8">
    <location>
        <begin position="1"/>
        <end position="28"/>
    </location>
</feature>
<evidence type="ECO:0000256" key="4">
    <source>
        <dbReference type="ARBA" id="ARBA00022692"/>
    </source>
</evidence>
<dbReference type="EMBL" id="PGGW01000071">
    <property type="protein sequence ID" value="PJE93898.1"/>
    <property type="molecule type" value="Genomic_DNA"/>
</dbReference>
<dbReference type="GO" id="GO:0055085">
    <property type="term" value="P:transmembrane transport"/>
    <property type="evidence" value="ECO:0007669"/>
    <property type="project" value="InterPro"/>
</dbReference>
<dbReference type="InterPro" id="IPR035906">
    <property type="entry name" value="MetI-like_sf"/>
</dbReference>
<feature type="region of interest" description="Disordered" evidence="8">
    <location>
        <begin position="1"/>
        <end position="59"/>
    </location>
</feature>
<keyword evidence="6 7" id="KW-0472">Membrane</keyword>
<keyword evidence="2 7" id="KW-0813">Transport</keyword>
<reference evidence="10 11" key="1">
    <citation type="submission" date="2017-11" db="EMBL/GenBank/DDBJ databases">
        <title>Streptomyces carmine sp. nov., a novel actinomycete isolated from Sophora alopecuroides in Xinjiang, China.</title>
        <authorList>
            <person name="Wang Y."/>
            <person name="Luo X."/>
            <person name="Wan C."/>
            <person name="Zhang L."/>
        </authorList>
    </citation>
    <scope>NUCLEOTIDE SEQUENCE [LARGE SCALE GENOMIC DNA]</scope>
    <source>
        <strain evidence="10 11">TRM SA0054</strain>
    </source>
</reference>
<accession>A0A2M8LPM3</accession>
<feature type="transmembrane region" description="Helical" evidence="7">
    <location>
        <begin position="66"/>
        <end position="85"/>
    </location>
</feature>
<evidence type="ECO:0000259" key="9">
    <source>
        <dbReference type="PROSITE" id="PS50928"/>
    </source>
</evidence>
<feature type="transmembrane region" description="Helical" evidence="7">
    <location>
        <begin position="259"/>
        <end position="281"/>
    </location>
</feature>
<dbReference type="Gene3D" id="1.10.3720.10">
    <property type="entry name" value="MetI-like"/>
    <property type="match status" value="1"/>
</dbReference>
<comment type="caution">
    <text evidence="10">The sequence shown here is derived from an EMBL/GenBank/DDBJ whole genome shotgun (WGS) entry which is preliminary data.</text>
</comment>
<protein>
    <submittedName>
        <fullName evidence="10">ABC transporter permease</fullName>
    </submittedName>
</protein>
<dbReference type="PROSITE" id="PS50928">
    <property type="entry name" value="ABC_TM1"/>
    <property type="match status" value="1"/>
</dbReference>
<feature type="transmembrane region" description="Helical" evidence="7">
    <location>
        <begin position="130"/>
        <end position="152"/>
    </location>
</feature>
<organism evidence="10 11">
    <name type="scientific">Streptomyces carminius</name>
    <dbReference type="NCBI Taxonomy" id="2665496"/>
    <lineage>
        <taxon>Bacteria</taxon>
        <taxon>Bacillati</taxon>
        <taxon>Actinomycetota</taxon>
        <taxon>Actinomycetes</taxon>
        <taxon>Kitasatosporales</taxon>
        <taxon>Streptomycetaceae</taxon>
        <taxon>Streptomyces</taxon>
    </lineage>
</organism>
<evidence type="ECO:0000256" key="7">
    <source>
        <dbReference type="RuleBase" id="RU363032"/>
    </source>
</evidence>
<dbReference type="SUPFAM" id="SSF161098">
    <property type="entry name" value="MetI-like"/>
    <property type="match status" value="1"/>
</dbReference>
<keyword evidence="3" id="KW-1003">Cell membrane</keyword>
<evidence type="ECO:0000256" key="6">
    <source>
        <dbReference type="ARBA" id="ARBA00023136"/>
    </source>
</evidence>
<evidence type="ECO:0000256" key="2">
    <source>
        <dbReference type="ARBA" id="ARBA00022448"/>
    </source>
</evidence>
<feature type="transmembrane region" description="Helical" evidence="7">
    <location>
        <begin position="220"/>
        <end position="238"/>
    </location>
</feature>
<evidence type="ECO:0000313" key="11">
    <source>
        <dbReference type="Proteomes" id="UP000230407"/>
    </source>
</evidence>
<feature type="domain" description="ABC transmembrane type-1" evidence="9">
    <location>
        <begin position="125"/>
        <end position="335"/>
    </location>
</feature>
<evidence type="ECO:0000256" key="5">
    <source>
        <dbReference type="ARBA" id="ARBA00022989"/>
    </source>
</evidence>
<dbReference type="PANTHER" id="PTHR43005">
    <property type="entry name" value="BLR7065 PROTEIN"/>
    <property type="match status" value="1"/>
</dbReference>
<evidence type="ECO:0000256" key="8">
    <source>
        <dbReference type="SAM" id="MobiDB-lite"/>
    </source>
</evidence>
<dbReference type="PANTHER" id="PTHR43005:SF2">
    <property type="entry name" value="INTEGRAL MEMBRANE SUGAR TRANSPORT PROTEIN"/>
    <property type="match status" value="1"/>
</dbReference>
<feature type="transmembrane region" description="Helical" evidence="7">
    <location>
        <begin position="315"/>
        <end position="334"/>
    </location>
</feature>
<proteinExistence type="inferred from homology"/>
<dbReference type="RefSeq" id="WP_100205568.1">
    <property type="nucleotide sequence ID" value="NZ_PGGW01000071.1"/>
</dbReference>
<dbReference type="InterPro" id="IPR000515">
    <property type="entry name" value="MetI-like"/>
</dbReference>
<evidence type="ECO:0000256" key="3">
    <source>
        <dbReference type="ARBA" id="ARBA00022475"/>
    </source>
</evidence>
<dbReference type="CDD" id="cd06261">
    <property type="entry name" value="TM_PBP2"/>
    <property type="match status" value="1"/>
</dbReference>
<comment type="subcellular location">
    <subcellularLocation>
        <location evidence="1 7">Cell membrane</location>
        <topology evidence="1 7">Multi-pass membrane protein</topology>
    </subcellularLocation>
</comment>
<name>A0A2M8LPM3_9ACTN</name>
<gene>
    <name evidence="10" type="ORF">CUT44_32440</name>
</gene>
<keyword evidence="5 7" id="KW-1133">Transmembrane helix</keyword>
<keyword evidence="4 7" id="KW-0812">Transmembrane</keyword>
<evidence type="ECO:0000256" key="1">
    <source>
        <dbReference type="ARBA" id="ARBA00004651"/>
    </source>
</evidence>
<dbReference type="GO" id="GO:0005886">
    <property type="term" value="C:plasma membrane"/>
    <property type="evidence" value="ECO:0007669"/>
    <property type="project" value="UniProtKB-SubCell"/>
</dbReference>
<dbReference type="Proteomes" id="UP000230407">
    <property type="component" value="Unassembled WGS sequence"/>
</dbReference>
<sequence length="347" mass="37809">MSDTTDTTGTPGTPAADGTAGTTDAAPALGVRKAAAAPPGTRRDRSPTASPAPPPRSWRDHPLRRVTPWLFLAVPLALLITFTYVPVGNMVFYSFTDWDGVSPDRDFVGAGNYTELFTRPELFRVFFVSFYYLAASAVQIVLALYFATVLSFDVRFRNLFKGILFFPYLVNGVAIGFVFLYFFQDGGTLDSLLSWFGAGTDHAWLGTPESANTSLAGVSVWRFMGLNFVLFLGAIQSIPGELYEAAQLDGASRWQQFRYIIAPGIRPVLSLSVVLAVSGSLSVFEIPYIMTGGATGTETFVIQTVKLAFQFNKTGLASAAAVVLLLIILLVTWIQRRIVPDERVDLV</sequence>
<keyword evidence="11" id="KW-1185">Reference proteome</keyword>
<feature type="transmembrane region" description="Helical" evidence="7">
    <location>
        <begin position="164"/>
        <end position="183"/>
    </location>
</feature>
<dbReference type="Pfam" id="PF00528">
    <property type="entry name" value="BPD_transp_1"/>
    <property type="match status" value="1"/>
</dbReference>
<dbReference type="AlphaFoldDB" id="A0A2M8LPM3"/>
<evidence type="ECO:0000313" key="10">
    <source>
        <dbReference type="EMBL" id="PJE93898.1"/>
    </source>
</evidence>
<comment type="similarity">
    <text evidence="7">Belongs to the binding-protein-dependent transport system permease family.</text>
</comment>